<gene>
    <name evidence="1" type="ORF">RchiOBHm_Chr2g0117711</name>
</gene>
<dbReference type="Gramene" id="PRQ49059">
    <property type="protein sequence ID" value="PRQ49059"/>
    <property type="gene ID" value="RchiOBHm_Chr2g0117711"/>
</dbReference>
<dbReference type="EMBL" id="PDCK01000040">
    <property type="protein sequence ID" value="PRQ49059.1"/>
    <property type="molecule type" value="Genomic_DNA"/>
</dbReference>
<dbReference type="AlphaFoldDB" id="A0A2P6RRK9"/>
<organism evidence="1 2">
    <name type="scientific">Rosa chinensis</name>
    <name type="common">China rose</name>
    <dbReference type="NCBI Taxonomy" id="74649"/>
    <lineage>
        <taxon>Eukaryota</taxon>
        <taxon>Viridiplantae</taxon>
        <taxon>Streptophyta</taxon>
        <taxon>Embryophyta</taxon>
        <taxon>Tracheophyta</taxon>
        <taxon>Spermatophyta</taxon>
        <taxon>Magnoliopsida</taxon>
        <taxon>eudicotyledons</taxon>
        <taxon>Gunneridae</taxon>
        <taxon>Pentapetalae</taxon>
        <taxon>rosids</taxon>
        <taxon>fabids</taxon>
        <taxon>Rosales</taxon>
        <taxon>Rosaceae</taxon>
        <taxon>Rosoideae</taxon>
        <taxon>Rosoideae incertae sedis</taxon>
        <taxon>Rosa</taxon>
    </lineage>
</organism>
<accession>A0A2P6RRK9</accession>
<comment type="caution">
    <text evidence="1">The sequence shown here is derived from an EMBL/GenBank/DDBJ whole genome shotgun (WGS) entry which is preliminary data.</text>
</comment>
<evidence type="ECO:0000313" key="1">
    <source>
        <dbReference type="EMBL" id="PRQ49059.1"/>
    </source>
</evidence>
<protein>
    <submittedName>
        <fullName evidence="1">Uncharacterized protein</fullName>
    </submittedName>
</protein>
<reference evidence="1 2" key="1">
    <citation type="journal article" date="2018" name="Nat. Genet.">
        <title>The Rosa genome provides new insights in the design of modern roses.</title>
        <authorList>
            <person name="Bendahmane M."/>
        </authorList>
    </citation>
    <scope>NUCLEOTIDE SEQUENCE [LARGE SCALE GENOMIC DNA]</scope>
    <source>
        <strain evidence="2">cv. Old Blush</strain>
    </source>
</reference>
<sequence>MHLVRHNCGGLWRHCCFTDSCSNRGCKAKDANGANNICLCCCSPYCC</sequence>
<name>A0A2P6RRK9_ROSCH</name>
<dbReference type="Proteomes" id="UP000238479">
    <property type="component" value="Chromosome 2"/>
</dbReference>
<evidence type="ECO:0000313" key="2">
    <source>
        <dbReference type="Proteomes" id="UP000238479"/>
    </source>
</evidence>
<keyword evidence="2" id="KW-1185">Reference proteome</keyword>
<proteinExistence type="predicted"/>